<sequence>MELQTPEPWLCMIAPQRGKMGHAKKFHVVKLKGPIERSSPGFAPRKFVRGFKALSKSLANGQISCSVSSLT</sequence>
<reference evidence="1 3" key="1">
    <citation type="journal article" date="2011" name="Nature">
        <title>The Medicago genome provides insight into the evolution of rhizobial symbioses.</title>
        <authorList>
            <person name="Young N.D."/>
            <person name="Debelle F."/>
            <person name="Oldroyd G.E."/>
            <person name="Geurts R."/>
            <person name="Cannon S.B."/>
            <person name="Udvardi M.K."/>
            <person name="Benedito V.A."/>
            <person name="Mayer K.F."/>
            <person name="Gouzy J."/>
            <person name="Schoof H."/>
            <person name="Van de Peer Y."/>
            <person name="Proost S."/>
            <person name="Cook D.R."/>
            <person name="Meyers B.C."/>
            <person name="Spannagl M."/>
            <person name="Cheung F."/>
            <person name="De Mita S."/>
            <person name="Krishnakumar V."/>
            <person name="Gundlach H."/>
            <person name="Zhou S."/>
            <person name="Mudge J."/>
            <person name="Bharti A.K."/>
            <person name="Murray J.D."/>
            <person name="Naoumkina M.A."/>
            <person name="Rosen B."/>
            <person name="Silverstein K.A."/>
            <person name="Tang H."/>
            <person name="Rombauts S."/>
            <person name="Zhao P.X."/>
            <person name="Zhou P."/>
            <person name="Barbe V."/>
            <person name="Bardou P."/>
            <person name="Bechner M."/>
            <person name="Bellec A."/>
            <person name="Berger A."/>
            <person name="Berges H."/>
            <person name="Bidwell S."/>
            <person name="Bisseling T."/>
            <person name="Choisne N."/>
            <person name="Couloux A."/>
            <person name="Denny R."/>
            <person name="Deshpande S."/>
            <person name="Dai X."/>
            <person name="Doyle J.J."/>
            <person name="Dudez A.M."/>
            <person name="Farmer A.D."/>
            <person name="Fouteau S."/>
            <person name="Franken C."/>
            <person name="Gibelin C."/>
            <person name="Gish J."/>
            <person name="Goldstein S."/>
            <person name="Gonzalez A.J."/>
            <person name="Green P.J."/>
            <person name="Hallab A."/>
            <person name="Hartog M."/>
            <person name="Hua A."/>
            <person name="Humphray S.J."/>
            <person name="Jeong D.H."/>
            <person name="Jing Y."/>
            <person name="Jocker A."/>
            <person name="Kenton S.M."/>
            <person name="Kim D.J."/>
            <person name="Klee K."/>
            <person name="Lai H."/>
            <person name="Lang C."/>
            <person name="Lin S."/>
            <person name="Macmil S.L."/>
            <person name="Magdelenat G."/>
            <person name="Matthews L."/>
            <person name="McCorrison J."/>
            <person name="Monaghan E.L."/>
            <person name="Mun J.H."/>
            <person name="Najar F.Z."/>
            <person name="Nicholson C."/>
            <person name="Noirot C."/>
            <person name="O'Bleness M."/>
            <person name="Paule C.R."/>
            <person name="Poulain J."/>
            <person name="Prion F."/>
            <person name="Qin B."/>
            <person name="Qu C."/>
            <person name="Retzel E.F."/>
            <person name="Riddle C."/>
            <person name="Sallet E."/>
            <person name="Samain S."/>
            <person name="Samson N."/>
            <person name="Sanders I."/>
            <person name="Saurat O."/>
            <person name="Scarpelli C."/>
            <person name="Schiex T."/>
            <person name="Segurens B."/>
            <person name="Severin A.J."/>
            <person name="Sherrier D.J."/>
            <person name="Shi R."/>
            <person name="Sims S."/>
            <person name="Singer S.R."/>
            <person name="Sinharoy S."/>
            <person name="Sterck L."/>
            <person name="Viollet A."/>
            <person name="Wang B.B."/>
            <person name="Wang K."/>
            <person name="Wang M."/>
            <person name="Wang X."/>
            <person name="Warfsmann J."/>
            <person name="Weissenbach J."/>
            <person name="White D.D."/>
            <person name="White J.D."/>
            <person name="Wiley G.B."/>
            <person name="Wincker P."/>
            <person name="Xing Y."/>
            <person name="Yang L."/>
            <person name="Yao Z."/>
            <person name="Ying F."/>
            <person name="Zhai J."/>
            <person name="Zhou L."/>
            <person name="Zuber A."/>
            <person name="Denarie J."/>
            <person name="Dixon R.A."/>
            <person name="May G.D."/>
            <person name="Schwartz D.C."/>
            <person name="Rogers J."/>
            <person name="Quetier F."/>
            <person name="Town C.D."/>
            <person name="Roe B.A."/>
        </authorList>
    </citation>
    <scope>NUCLEOTIDE SEQUENCE [LARGE SCALE GENOMIC DNA]</scope>
    <source>
        <strain evidence="1">A17</strain>
        <strain evidence="2 3">cv. Jemalong A17</strain>
    </source>
</reference>
<dbReference type="HOGENOM" id="CLU_2743844_0_0_1"/>
<protein>
    <submittedName>
        <fullName evidence="1 2">Uncharacterized protein</fullName>
    </submittedName>
</protein>
<evidence type="ECO:0000313" key="1">
    <source>
        <dbReference type="EMBL" id="AES99924.1"/>
    </source>
</evidence>
<keyword evidence="3" id="KW-1185">Reference proteome</keyword>
<accession>G7KCL5</accession>
<reference evidence="1 3" key="2">
    <citation type="journal article" date="2014" name="BMC Genomics">
        <title>An improved genome release (version Mt4.0) for the model legume Medicago truncatula.</title>
        <authorList>
            <person name="Tang H."/>
            <person name="Krishnakumar V."/>
            <person name="Bidwell S."/>
            <person name="Rosen B."/>
            <person name="Chan A."/>
            <person name="Zhou S."/>
            <person name="Gentzbittel L."/>
            <person name="Childs K.L."/>
            <person name="Yandell M."/>
            <person name="Gundlach H."/>
            <person name="Mayer K.F."/>
            <person name="Schwartz D.C."/>
            <person name="Town C.D."/>
        </authorList>
    </citation>
    <scope>GENOME REANNOTATION</scope>
    <source>
        <strain evidence="2 3">cv. Jemalong A17</strain>
    </source>
</reference>
<dbReference type="AlphaFoldDB" id="G7KCL5"/>
<dbReference type="PaxDb" id="3880-AES99924"/>
<dbReference type="EnsemblPlants" id="AES99924">
    <property type="protein sequence ID" value="AES99924"/>
    <property type="gene ID" value="MTR_5g086240"/>
</dbReference>
<proteinExistence type="predicted"/>
<reference evidence="2" key="3">
    <citation type="submission" date="2015-04" db="UniProtKB">
        <authorList>
            <consortium name="EnsemblPlants"/>
        </authorList>
    </citation>
    <scope>IDENTIFICATION</scope>
    <source>
        <strain evidence="2">cv. Jemalong A17</strain>
    </source>
</reference>
<organism evidence="1 3">
    <name type="scientific">Medicago truncatula</name>
    <name type="common">Barrel medic</name>
    <name type="synonym">Medicago tribuloides</name>
    <dbReference type="NCBI Taxonomy" id="3880"/>
    <lineage>
        <taxon>Eukaryota</taxon>
        <taxon>Viridiplantae</taxon>
        <taxon>Streptophyta</taxon>
        <taxon>Embryophyta</taxon>
        <taxon>Tracheophyta</taxon>
        <taxon>Spermatophyta</taxon>
        <taxon>Magnoliopsida</taxon>
        <taxon>eudicotyledons</taxon>
        <taxon>Gunneridae</taxon>
        <taxon>Pentapetalae</taxon>
        <taxon>rosids</taxon>
        <taxon>fabids</taxon>
        <taxon>Fabales</taxon>
        <taxon>Fabaceae</taxon>
        <taxon>Papilionoideae</taxon>
        <taxon>50 kb inversion clade</taxon>
        <taxon>NPAAA clade</taxon>
        <taxon>Hologalegina</taxon>
        <taxon>IRL clade</taxon>
        <taxon>Trifolieae</taxon>
        <taxon>Medicago</taxon>
    </lineage>
</organism>
<dbReference type="EMBL" id="CM001221">
    <property type="protein sequence ID" value="AES99924.1"/>
    <property type="molecule type" value="Genomic_DNA"/>
</dbReference>
<evidence type="ECO:0000313" key="2">
    <source>
        <dbReference type="EnsemblPlants" id="AES99924"/>
    </source>
</evidence>
<evidence type="ECO:0000313" key="3">
    <source>
        <dbReference type="Proteomes" id="UP000002051"/>
    </source>
</evidence>
<name>G7KCL5_MEDTR</name>
<gene>
    <name evidence="1" type="ordered locus">MTR_5g086240</name>
</gene>
<dbReference type="Proteomes" id="UP000002051">
    <property type="component" value="Chromosome 5"/>
</dbReference>